<dbReference type="AlphaFoldDB" id="R8BVQ5"/>
<comment type="cofactor">
    <cofactor evidence="2">
        <name>Cu cation</name>
        <dbReference type="ChEBI" id="CHEBI:23378"/>
    </cofactor>
</comment>
<dbReference type="RefSeq" id="XP_007911762.1">
    <property type="nucleotide sequence ID" value="XM_007913571.1"/>
</dbReference>
<dbReference type="InterPro" id="IPR001117">
    <property type="entry name" value="Cu-oxidase_2nd"/>
</dbReference>
<dbReference type="PROSITE" id="PS00079">
    <property type="entry name" value="MULTICOPPER_OXIDASE1"/>
    <property type="match status" value="1"/>
</dbReference>
<dbReference type="FunFam" id="2.60.40.420:FF:000045">
    <property type="entry name" value="Laccase 2"/>
    <property type="match status" value="1"/>
</dbReference>
<evidence type="ECO:0000259" key="12">
    <source>
        <dbReference type="Pfam" id="PF00394"/>
    </source>
</evidence>
<dbReference type="PANTHER" id="PTHR11709:SF87">
    <property type="entry name" value="LACCASE"/>
    <property type="match status" value="1"/>
</dbReference>
<dbReference type="SMR" id="R8BVQ5"/>
<dbReference type="OrthoDB" id="2121828at2759"/>
<dbReference type="Pfam" id="PF07731">
    <property type="entry name" value="Cu-oxidase_2"/>
    <property type="match status" value="1"/>
</dbReference>
<dbReference type="eggNOG" id="KOG1263">
    <property type="taxonomic scope" value="Eukaryota"/>
</dbReference>
<dbReference type="FunFam" id="2.60.40.420:FF:000046">
    <property type="entry name" value="Multicopper oxidase"/>
    <property type="match status" value="1"/>
</dbReference>
<evidence type="ECO:0000256" key="5">
    <source>
        <dbReference type="ARBA" id="ARBA00022723"/>
    </source>
</evidence>
<dbReference type="GO" id="GO:0005507">
    <property type="term" value="F:copper ion binding"/>
    <property type="evidence" value="ECO:0007669"/>
    <property type="project" value="InterPro"/>
</dbReference>
<feature type="domain" description="Plastocyanin-like" evidence="14">
    <location>
        <begin position="59"/>
        <end position="168"/>
    </location>
</feature>
<dbReference type="CDD" id="cd13880">
    <property type="entry name" value="CuRO_2_MaLCC_like"/>
    <property type="match status" value="1"/>
</dbReference>
<dbReference type="Gene3D" id="2.60.40.420">
    <property type="entry name" value="Cupredoxins - blue copper proteins"/>
    <property type="match status" value="3"/>
</dbReference>
<dbReference type="GeneID" id="19329921"/>
<dbReference type="InterPro" id="IPR008972">
    <property type="entry name" value="Cupredoxin"/>
</dbReference>
<keyword evidence="5" id="KW-0479">Metal-binding</keyword>
<evidence type="ECO:0000256" key="2">
    <source>
        <dbReference type="ARBA" id="ARBA00001935"/>
    </source>
</evidence>
<keyword evidence="11" id="KW-0439">Lignin degradation</keyword>
<evidence type="ECO:0000256" key="1">
    <source>
        <dbReference type="ARBA" id="ARBA00000349"/>
    </source>
</evidence>
<evidence type="ECO:0000256" key="8">
    <source>
        <dbReference type="ARBA" id="ARBA00023008"/>
    </source>
</evidence>
<reference evidence="16" key="1">
    <citation type="journal article" date="2013" name="Genome Announc.">
        <title>Draft genome sequence of the ascomycete Phaeoacremonium aleophilum strain UCR-PA7, a causal agent of the esca disease complex in grapevines.</title>
        <authorList>
            <person name="Blanco-Ulate B."/>
            <person name="Rolshausen P."/>
            <person name="Cantu D."/>
        </authorList>
    </citation>
    <scope>NUCLEOTIDE SEQUENCE [LARGE SCALE GENOMIC DNA]</scope>
    <source>
        <strain evidence="16">UCR-PA7</strain>
    </source>
</reference>
<sequence length="556" mass="61554">MPNPQVASRAIVTCGQNEAHNRACWKNRWDINTDYENITPDTGNTRTFDLRITNVTEFALDGVLRRAMLINNQYPGPAITADWGDMLHITVHNELTDNGTSIHWHGMRQLHTNNQDGANGVTECPIPPGESRTYSFRATQYGTSWYHSHFSTQYGNGVVGPLVINGPASADYDLDLGPYVVSDTYHFTSDVGMLMAEMANKAPPKSDNILFNGQNINTAGEGGSYNKMTLIKGKKHRLRIINTSVENHFTLSLVGHNFTVIATDMVPVRPVVKSQIFVAVGQRYDVIIDASQEVGNYWFNATLSKDGLCGASKNLFPAAIFSYSGADDDVLPTDQGTPVTADCHDTTGFVPVVSRTASLEDWQDNNKELDINLTTVVTGRGRVFQWQVNSSAMDVTWERPILSYIREGNTSYPTAGNAISLDKANVWTYWVIANIVGLPHPIHLHGHDFLVLGTADKGHFDPAADMDKLNFKNPVRRDVAMLPGGWLVIAFKTDNPGAWLMHCHIAWHVSQGLSVQFLERTSEIATANDLSQLQPNCDSWKTYHAKAFYPKLDSGL</sequence>
<evidence type="ECO:0000259" key="13">
    <source>
        <dbReference type="Pfam" id="PF07731"/>
    </source>
</evidence>
<dbReference type="SUPFAM" id="SSF49503">
    <property type="entry name" value="Cupredoxins"/>
    <property type="match status" value="3"/>
</dbReference>
<dbReference type="FunFam" id="2.60.40.420:FF:000021">
    <property type="entry name" value="Extracellular dihydrogeodin oxidase/laccase"/>
    <property type="match status" value="1"/>
</dbReference>
<dbReference type="PANTHER" id="PTHR11709">
    <property type="entry name" value="MULTI-COPPER OXIDASE"/>
    <property type="match status" value="1"/>
</dbReference>
<dbReference type="Pfam" id="PF07732">
    <property type="entry name" value="Cu-oxidase_3"/>
    <property type="match status" value="1"/>
</dbReference>
<keyword evidence="16" id="KW-1185">Reference proteome</keyword>
<dbReference type="InterPro" id="IPR033138">
    <property type="entry name" value="Cu_oxidase_CS"/>
</dbReference>
<dbReference type="CDD" id="cd13901">
    <property type="entry name" value="CuRO_3_MaLCC_like"/>
    <property type="match status" value="1"/>
</dbReference>
<gene>
    <name evidence="15" type="ORF">UCRPA7_982</name>
</gene>
<keyword evidence="8" id="KW-0186">Copper</keyword>
<dbReference type="Pfam" id="PF00394">
    <property type="entry name" value="Cu-oxidase"/>
    <property type="match status" value="1"/>
</dbReference>
<feature type="domain" description="Plastocyanin-like" evidence="12">
    <location>
        <begin position="181"/>
        <end position="326"/>
    </location>
</feature>
<feature type="domain" description="Plastocyanin-like" evidence="13">
    <location>
        <begin position="403"/>
        <end position="521"/>
    </location>
</feature>
<evidence type="ECO:0000256" key="4">
    <source>
        <dbReference type="ARBA" id="ARBA00012297"/>
    </source>
</evidence>
<proteinExistence type="inferred from homology"/>
<dbReference type="InterPro" id="IPR002355">
    <property type="entry name" value="Cu_oxidase_Cu_BS"/>
</dbReference>
<accession>R8BVQ5</accession>
<evidence type="ECO:0000256" key="3">
    <source>
        <dbReference type="ARBA" id="ARBA00010609"/>
    </source>
</evidence>
<protein>
    <recommendedName>
        <fullName evidence="4">laccase</fullName>
        <ecNumber evidence="4">1.10.3.2</ecNumber>
    </recommendedName>
</protein>
<evidence type="ECO:0000256" key="7">
    <source>
        <dbReference type="ARBA" id="ARBA00023002"/>
    </source>
</evidence>
<evidence type="ECO:0000259" key="14">
    <source>
        <dbReference type="Pfam" id="PF07732"/>
    </source>
</evidence>
<evidence type="ECO:0000256" key="11">
    <source>
        <dbReference type="ARBA" id="ARBA00023185"/>
    </source>
</evidence>
<evidence type="ECO:0000313" key="15">
    <source>
        <dbReference type="EMBL" id="EOO03476.1"/>
    </source>
</evidence>
<dbReference type="InterPro" id="IPR011707">
    <property type="entry name" value="Cu-oxidase-like_N"/>
</dbReference>
<comment type="similarity">
    <text evidence="3">Belongs to the multicopper oxidase family.</text>
</comment>
<dbReference type="EC" id="1.10.3.2" evidence="4"/>
<dbReference type="GO" id="GO:0052716">
    <property type="term" value="F:hydroquinone:oxygen oxidoreductase activity"/>
    <property type="evidence" value="ECO:0007669"/>
    <property type="project" value="UniProtKB-EC"/>
</dbReference>
<dbReference type="KEGG" id="tmn:UCRPA7_982"/>
<dbReference type="InterPro" id="IPR011706">
    <property type="entry name" value="Cu-oxidase_C"/>
</dbReference>
<dbReference type="PROSITE" id="PS00080">
    <property type="entry name" value="MULTICOPPER_OXIDASE2"/>
    <property type="match status" value="1"/>
</dbReference>
<name>R8BVQ5_PHAM7</name>
<dbReference type="EMBL" id="KB932820">
    <property type="protein sequence ID" value="EOO03476.1"/>
    <property type="molecule type" value="Genomic_DNA"/>
</dbReference>
<dbReference type="CDD" id="cd13854">
    <property type="entry name" value="CuRO_1_MaLCC_like"/>
    <property type="match status" value="1"/>
</dbReference>
<keyword evidence="6" id="KW-0732">Signal</keyword>
<dbReference type="Proteomes" id="UP000014074">
    <property type="component" value="Unassembled WGS sequence"/>
</dbReference>
<keyword evidence="7" id="KW-0560">Oxidoreductase</keyword>
<evidence type="ECO:0000313" key="16">
    <source>
        <dbReference type="Proteomes" id="UP000014074"/>
    </source>
</evidence>
<dbReference type="GO" id="GO:0046274">
    <property type="term" value="P:lignin catabolic process"/>
    <property type="evidence" value="ECO:0007669"/>
    <property type="project" value="UniProtKB-KW"/>
</dbReference>
<dbReference type="HOGENOM" id="CLU_006504_3_2_1"/>
<keyword evidence="9" id="KW-1015">Disulfide bond</keyword>
<evidence type="ECO:0000256" key="6">
    <source>
        <dbReference type="ARBA" id="ARBA00022729"/>
    </source>
</evidence>
<comment type="catalytic activity">
    <reaction evidence="1">
        <text>4 hydroquinone + O2 = 4 benzosemiquinone + 2 H2O</text>
        <dbReference type="Rhea" id="RHEA:11276"/>
        <dbReference type="ChEBI" id="CHEBI:15377"/>
        <dbReference type="ChEBI" id="CHEBI:15379"/>
        <dbReference type="ChEBI" id="CHEBI:17594"/>
        <dbReference type="ChEBI" id="CHEBI:17977"/>
        <dbReference type="EC" id="1.10.3.2"/>
    </reaction>
</comment>
<keyword evidence="10" id="KW-0325">Glycoprotein</keyword>
<evidence type="ECO:0000256" key="9">
    <source>
        <dbReference type="ARBA" id="ARBA00023157"/>
    </source>
</evidence>
<dbReference type="InterPro" id="IPR045087">
    <property type="entry name" value="Cu-oxidase_fam"/>
</dbReference>
<evidence type="ECO:0000256" key="10">
    <source>
        <dbReference type="ARBA" id="ARBA00023180"/>
    </source>
</evidence>
<organism evidence="15 16">
    <name type="scientific">Phaeoacremonium minimum (strain UCR-PA7)</name>
    <name type="common">Esca disease fungus</name>
    <name type="synonym">Togninia minima</name>
    <dbReference type="NCBI Taxonomy" id="1286976"/>
    <lineage>
        <taxon>Eukaryota</taxon>
        <taxon>Fungi</taxon>
        <taxon>Dikarya</taxon>
        <taxon>Ascomycota</taxon>
        <taxon>Pezizomycotina</taxon>
        <taxon>Sordariomycetes</taxon>
        <taxon>Sordariomycetidae</taxon>
        <taxon>Togniniales</taxon>
        <taxon>Togniniaceae</taxon>
        <taxon>Phaeoacremonium</taxon>
    </lineage>
</organism>